<evidence type="ECO:0000313" key="3">
    <source>
        <dbReference type="EMBL" id="QBI19503.1"/>
    </source>
</evidence>
<organism evidence="3 4">
    <name type="scientific">Egibacter rhizosphaerae</name>
    <dbReference type="NCBI Taxonomy" id="1670831"/>
    <lineage>
        <taxon>Bacteria</taxon>
        <taxon>Bacillati</taxon>
        <taxon>Actinomycetota</taxon>
        <taxon>Nitriliruptoria</taxon>
        <taxon>Egibacterales</taxon>
        <taxon>Egibacteraceae</taxon>
        <taxon>Egibacter</taxon>
    </lineage>
</organism>
<dbReference type="KEGG" id="erz:ER308_08025"/>
<feature type="region of interest" description="Disordered" evidence="1">
    <location>
        <begin position="114"/>
        <end position="141"/>
    </location>
</feature>
<dbReference type="EMBL" id="CP036402">
    <property type="protein sequence ID" value="QBI19503.1"/>
    <property type="molecule type" value="Genomic_DNA"/>
</dbReference>
<gene>
    <name evidence="3" type="ORF">ER308_08025</name>
</gene>
<dbReference type="InterPro" id="IPR013022">
    <property type="entry name" value="Xyl_isomerase-like_TIM-brl"/>
</dbReference>
<name>A0A411YE26_9ACTN</name>
<dbReference type="Proteomes" id="UP000291469">
    <property type="component" value="Chromosome"/>
</dbReference>
<dbReference type="RefSeq" id="WP_131154500.1">
    <property type="nucleotide sequence ID" value="NZ_CP036402.1"/>
</dbReference>
<dbReference type="Pfam" id="PF01261">
    <property type="entry name" value="AP_endonuc_2"/>
    <property type="match status" value="1"/>
</dbReference>
<accession>A0A411YE26</accession>
<sequence>MTERTILVANAPVSYGAFELTVGREGTNVPGPEEVVASVAESGYDGIDLGPPGYLGDPGELRDRLARHGLLLAGAFVPMRFSEQPGYEDDLGGLGDAIGRLRDAADHGLARDPKVTLADAGDPTRQAHPGEGGTSRAPGLTRDTWQAAGARLDDAVDRCAAAGLASTFHHHAGTYVETADEIDALLDASRVSLCFDSGHLAMAGADVVVGFDRWRERINHLQLKDVREDRLRAALDEGGGMYEVWSRDIFCELGQGSLDLDTLCERIRAGGFEGWLMVEQDRIHGPEETIADASEAQGRNRRFLRERGF</sequence>
<reference evidence="3 4" key="1">
    <citation type="submission" date="2019-01" db="EMBL/GenBank/DDBJ databases">
        <title>Egibacter rhizosphaerae EGI 80759T.</title>
        <authorList>
            <person name="Chen D.-D."/>
            <person name="Tian Y."/>
            <person name="Jiao J.-Y."/>
            <person name="Zhang X.-T."/>
            <person name="Zhang Y.-G."/>
            <person name="Zhang Y."/>
            <person name="Xiao M."/>
            <person name="Shu W.-S."/>
            <person name="Li W.-J."/>
        </authorList>
    </citation>
    <scope>NUCLEOTIDE SEQUENCE [LARGE SCALE GENOMIC DNA]</scope>
    <source>
        <strain evidence="3 4">EGI 80759</strain>
    </source>
</reference>
<dbReference type="SUPFAM" id="SSF51658">
    <property type="entry name" value="Xylose isomerase-like"/>
    <property type="match status" value="1"/>
</dbReference>
<dbReference type="InterPro" id="IPR036237">
    <property type="entry name" value="Xyl_isomerase-like_sf"/>
</dbReference>
<dbReference type="Gene3D" id="3.20.20.150">
    <property type="entry name" value="Divalent-metal-dependent TIM barrel enzymes"/>
    <property type="match status" value="1"/>
</dbReference>
<dbReference type="PANTHER" id="PTHR12110:SF41">
    <property type="entry name" value="INOSOSE DEHYDRATASE"/>
    <property type="match status" value="1"/>
</dbReference>
<dbReference type="InterPro" id="IPR050312">
    <property type="entry name" value="IolE/XylAMocC-like"/>
</dbReference>
<proteinExistence type="predicted"/>
<dbReference type="PANTHER" id="PTHR12110">
    <property type="entry name" value="HYDROXYPYRUVATE ISOMERASE"/>
    <property type="match status" value="1"/>
</dbReference>
<protein>
    <submittedName>
        <fullName evidence="3">Sugar epimerase</fullName>
    </submittedName>
</protein>
<evidence type="ECO:0000313" key="4">
    <source>
        <dbReference type="Proteomes" id="UP000291469"/>
    </source>
</evidence>
<evidence type="ECO:0000259" key="2">
    <source>
        <dbReference type="Pfam" id="PF01261"/>
    </source>
</evidence>
<evidence type="ECO:0000256" key="1">
    <source>
        <dbReference type="SAM" id="MobiDB-lite"/>
    </source>
</evidence>
<dbReference type="AlphaFoldDB" id="A0A411YE26"/>
<keyword evidence="4" id="KW-1185">Reference proteome</keyword>
<feature type="domain" description="Xylose isomerase-like TIM barrel" evidence="2">
    <location>
        <begin position="37"/>
        <end position="293"/>
    </location>
</feature>
<dbReference type="OrthoDB" id="104997at2"/>